<evidence type="ECO:0000256" key="8">
    <source>
        <dbReference type="ARBA" id="ARBA00022889"/>
    </source>
</evidence>
<evidence type="ECO:0000256" key="11">
    <source>
        <dbReference type="ARBA" id="ARBA00023157"/>
    </source>
</evidence>
<name>A0AAY4E5X2_9TELE</name>
<feature type="domain" description="Cadherin" evidence="16">
    <location>
        <begin position="861"/>
        <end position="982"/>
    </location>
</feature>
<evidence type="ECO:0000256" key="15">
    <source>
        <dbReference type="SAM" id="Phobius"/>
    </source>
</evidence>
<keyword evidence="6" id="KW-0677">Repeat</keyword>
<evidence type="ECO:0000256" key="7">
    <source>
        <dbReference type="ARBA" id="ARBA00022837"/>
    </source>
</evidence>
<feature type="region of interest" description="Disordered" evidence="14">
    <location>
        <begin position="1220"/>
        <end position="1246"/>
    </location>
</feature>
<dbReference type="GO" id="GO:0007156">
    <property type="term" value="P:homophilic cell adhesion via plasma membrane adhesion molecules"/>
    <property type="evidence" value="ECO:0007669"/>
    <property type="project" value="InterPro"/>
</dbReference>
<evidence type="ECO:0000256" key="1">
    <source>
        <dbReference type="ARBA" id="ARBA00004251"/>
    </source>
</evidence>
<dbReference type="Ensembl" id="ENSDCDT00010063634.1">
    <property type="protein sequence ID" value="ENSDCDP00010053137.1"/>
    <property type="gene ID" value="ENSDCDG00010030910.1"/>
</dbReference>
<dbReference type="PROSITE" id="PS00232">
    <property type="entry name" value="CADHERIN_1"/>
    <property type="match status" value="4"/>
</dbReference>
<dbReference type="Proteomes" id="UP000694580">
    <property type="component" value="Chromosome 18"/>
</dbReference>
<protein>
    <recommendedName>
        <fullName evidence="16">Cadherin domain-containing protein</fullName>
    </recommendedName>
</protein>
<evidence type="ECO:0000256" key="13">
    <source>
        <dbReference type="PROSITE-ProRule" id="PRU00043"/>
    </source>
</evidence>
<evidence type="ECO:0000256" key="12">
    <source>
        <dbReference type="ARBA" id="ARBA00023180"/>
    </source>
</evidence>
<dbReference type="GO" id="GO:0009653">
    <property type="term" value="P:anatomical structure morphogenesis"/>
    <property type="evidence" value="ECO:0007669"/>
    <property type="project" value="UniProtKB-ARBA"/>
</dbReference>
<dbReference type="SUPFAM" id="SSF49313">
    <property type="entry name" value="Cadherin-like"/>
    <property type="match status" value="9"/>
</dbReference>
<accession>A0AAY4E5X2</accession>
<dbReference type="FunFam" id="2.60.40.60:FF:000020">
    <property type="entry name" value="Dachsous cadherin-related 1b"/>
    <property type="match status" value="1"/>
</dbReference>
<evidence type="ECO:0000313" key="18">
    <source>
        <dbReference type="Proteomes" id="UP000694580"/>
    </source>
</evidence>
<dbReference type="Gene3D" id="2.60.40.60">
    <property type="entry name" value="Cadherins"/>
    <property type="match status" value="9"/>
</dbReference>
<evidence type="ECO:0000256" key="2">
    <source>
        <dbReference type="ARBA" id="ARBA00022475"/>
    </source>
</evidence>
<evidence type="ECO:0000256" key="3">
    <source>
        <dbReference type="ARBA" id="ARBA00022536"/>
    </source>
</evidence>
<evidence type="ECO:0000256" key="14">
    <source>
        <dbReference type="SAM" id="MobiDB-lite"/>
    </source>
</evidence>
<dbReference type="GO" id="GO:0005886">
    <property type="term" value="C:plasma membrane"/>
    <property type="evidence" value="ECO:0007669"/>
    <property type="project" value="UniProtKB-SubCell"/>
</dbReference>
<feature type="domain" description="Cadherin" evidence="16">
    <location>
        <begin position="524"/>
        <end position="633"/>
    </location>
</feature>
<keyword evidence="2" id="KW-1003">Cell membrane</keyword>
<evidence type="ECO:0000256" key="5">
    <source>
        <dbReference type="ARBA" id="ARBA00022729"/>
    </source>
</evidence>
<dbReference type="SMART" id="SM00112">
    <property type="entry name" value="CA"/>
    <property type="match status" value="9"/>
</dbReference>
<keyword evidence="4 15" id="KW-0812">Transmembrane</keyword>
<keyword evidence="9 15" id="KW-1133">Transmembrane helix</keyword>
<keyword evidence="11" id="KW-1015">Disulfide bond</keyword>
<evidence type="ECO:0000256" key="9">
    <source>
        <dbReference type="ARBA" id="ARBA00022989"/>
    </source>
</evidence>
<dbReference type="GO" id="GO:0005509">
    <property type="term" value="F:calcium ion binding"/>
    <property type="evidence" value="ECO:0007669"/>
    <property type="project" value="UniProtKB-UniRule"/>
</dbReference>
<reference evidence="17" key="3">
    <citation type="submission" date="2025-09" db="UniProtKB">
        <authorList>
            <consortium name="Ensembl"/>
        </authorList>
    </citation>
    <scope>IDENTIFICATION</scope>
</reference>
<dbReference type="FunFam" id="2.60.40.60:FF:000168">
    <property type="entry name" value="Cadherin-related family member 2"/>
    <property type="match status" value="1"/>
</dbReference>
<feature type="compositionally biased region" description="Polar residues" evidence="14">
    <location>
        <begin position="1229"/>
        <end position="1246"/>
    </location>
</feature>
<feature type="domain" description="Cadherin" evidence="16">
    <location>
        <begin position="634"/>
        <end position="745"/>
    </location>
</feature>
<keyword evidence="3" id="KW-0245">EGF-like domain</keyword>
<feature type="domain" description="Cadherin" evidence="16">
    <location>
        <begin position="8"/>
        <end position="64"/>
    </location>
</feature>
<dbReference type="Pfam" id="PF00028">
    <property type="entry name" value="Cadherin"/>
    <property type="match status" value="6"/>
</dbReference>
<dbReference type="PANTHER" id="PTHR24028">
    <property type="entry name" value="CADHERIN-87A"/>
    <property type="match status" value="1"/>
</dbReference>
<organism evidence="17 18">
    <name type="scientific">Denticeps clupeoides</name>
    <name type="common">denticle herring</name>
    <dbReference type="NCBI Taxonomy" id="299321"/>
    <lineage>
        <taxon>Eukaryota</taxon>
        <taxon>Metazoa</taxon>
        <taxon>Chordata</taxon>
        <taxon>Craniata</taxon>
        <taxon>Vertebrata</taxon>
        <taxon>Euteleostomi</taxon>
        <taxon>Actinopterygii</taxon>
        <taxon>Neopterygii</taxon>
        <taxon>Teleostei</taxon>
        <taxon>Clupei</taxon>
        <taxon>Clupeiformes</taxon>
        <taxon>Denticipitoidei</taxon>
        <taxon>Denticipitidae</taxon>
        <taxon>Denticeps</taxon>
    </lineage>
</organism>
<sequence>MTGPNTFYFNVDKDTGEVTVKSQLDRENQELIEVTVTVTDHIYPDVSASIFIVVEDANDNRPEFIGIPYSTVVPETTPPGESIFQVTAIDKDIGMAGVVNYAISEVIPSDDPSMFSIDKNGIIMLTGELSYTDKSYFYQLTINASDNGGPLGDNPNYVQSNLAFLSVNIKDVANLDPQFLNLPGTASVEEGTPLGTSVFQVRARDPDTGINDKILYSITTSSVPDLFQIIESSGIISVKSDIDREALLENSMNDAVVVLQIEAKESLLDINGVQAKTTDQIQIIIRDINDNKPVFLDCSDTDCVEQDSFQGEIDEHSSVGLPVQGLNVHVQDLDKMENGTFLLSLEGPDKGAFSISPSSALTQTQIQILVKNPEEVDYEKYKTMTVQVVALDSLNEAFRSTATVTITINDINDNRPTFENDTYTEMVKEHSPVGTLIATITATDLDTEDAGNIEYKLLPESLHSRFNVDPKTGGITVQSSELLDREVRSSYSATLQARDKANNIGSTILEIVLLDINDHAPKMIRPFYEFYVNENVNGLMFEVQASDNDEPDTVNSKIQYEIVDSEFQKNFTIDRDTGKIETNGILDREAIDIELKGQIELNVTAYDMGEPRKSTWAMVLIEVQDVNDNDPHFRQSEYNFTVKESEKNAFVGSVWADDADQTYTNNRISFDLGGNLGNFFIRSFQATNGKGFSGNISVDADTELDYDHGRRSYTFTVTATDVDGRKATTTANVKVLDVNDETPMLNDTKFHVKENTTITGDVGKLEGKDLDTNHSLTYKLVSSECESTKILEPCEEEWFIVEPTGDVKVNPEFVIDYEAHPLVVLNVAITDIYTEKGEDSSIGKVIFEIEDINDNAPEFYHAQPNFVVLAESTKKDTSVAHVYARDRDTLPNAEMVFSVQSVKFVHTNNQTEDLITNFYADVPQIEPCCNAVIRSLETLDVERKGRYVLTVKAGNAAAPQLSSATEITIFTVDKSYRVSLEFRTTVQDFKVNEEQIKINLELATRTIVHIMDVKAKRSEKRAEDSVTVVEAYFIYSNGTALSYDAVLNIVNRNEEYRDILFEYGLTGVHSGGSDGNTEDNLGFFVMVGLVGALVITLVVTSTSLVCIKRNYKRKLKAAKAMNSAAMTANENQKSGPVVPGTNKYTMEGANPVLNLNIDTATDLGFDEDGSNTDRASLNSLDYNIDMNMTEKDTMPMMVIEEEEEENGREPQYIEPLGAALAQRGKKNRSGSPSLTFANPSMNTTDL</sequence>
<gene>
    <name evidence="17" type="primary">cdhr2</name>
</gene>
<feature type="transmembrane region" description="Helical" evidence="15">
    <location>
        <begin position="1083"/>
        <end position="1107"/>
    </location>
</feature>
<dbReference type="AlphaFoldDB" id="A0AAY4E5X2"/>
<dbReference type="InterPro" id="IPR020894">
    <property type="entry name" value="Cadherin_CS"/>
</dbReference>
<comment type="subcellular location">
    <subcellularLocation>
        <location evidence="1">Cell membrane</location>
        <topology evidence="1">Single-pass type I membrane protein</topology>
    </subcellularLocation>
</comment>
<feature type="domain" description="Cadherin" evidence="16">
    <location>
        <begin position="744"/>
        <end position="859"/>
    </location>
</feature>
<feature type="domain" description="Cadherin" evidence="16">
    <location>
        <begin position="419"/>
        <end position="523"/>
    </location>
</feature>
<dbReference type="PROSITE" id="PS50268">
    <property type="entry name" value="CADHERIN_2"/>
    <property type="match status" value="9"/>
</dbReference>
<keyword evidence="5" id="KW-0732">Signal</keyword>
<keyword evidence="10 15" id="KW-0472">Membrane</keyword>
<dbReference type="PANTHER" id="PTHR24028:SF314">
    <property type="entry name" value="CADHERIN-RELATED FAMILY MEMBER 2"/>
    <property type="match status" value="1"/>
</dbReference>
<reference evidence="17" key="2">
    <citation type="submission" date="2025-08" db="UniProtKB">
        <authorList>
            <consortium name="Ensembl"/>
        </authorList>
    </citation>
    <scope>IDENTIFICATION</scope>
</reference>
<dbReference type="CDD" id="cd11304">
    <property type="entry name" value="Cadherin_repeat"/>
    <property type="match status" value="9"/>
</dbReference>
<keyword evidence="12" id="KW-0325">Glycoprotein</keyword>
<evidence type="ECO:0000256" key="6">
    <source>
        <dbReference type="ARBA" id="ARBA00022737"/>
    </source>
</evidence>
<dbReference type="PRINTS" id="PR00205">
    <property type="entry name" value="CADHERIN"/>
</dbReference>
<feature type="domain" description="Cadherin" evidence="16">
    <location>
        <begin position="65"/>
        <end position="179"/>
    </location>
</feature>
<evidence type="ECO:0000313" key="17">
    <source>
        <dbReference type="Ensembl" id="ENSDCDP00010053137.1"/>
    </source>
</evidence>
<proteinExistence type="predicted"/>
<evidence type="ECO:0000256" key="10">
    <source>
        <dbReference type="ARBA" id="ARBA00023136"/>
    </source>
</evidence>
<evidence type="ECO:0000256" key="4">
    <source>
        <dbReference type="ARBA" id="ARBA00022692"/>
    </source>
</evidence>
<dbReference type="FunFam" id="2.60.40.60:FF:000039">
    <property type="entry name" value="FAT atypical cadherin 3"/>
    <property type="match status" value="1"/>
</dbReference>
<dbReference type="FunFam" id="2.60.40.60:FF:000098">
    <property type="entry name" value="cadherin-23 isoform X1"/>
    <property type="match status" value="1"/>
</dbReference>
<feature type="domain" description="Cadherin" evidence="16">
    <location>
        <begin position="180"/>
        <end position="295"/>
    </location>
</feature>
<evidence type="ECO:0000259" key="16">
    <source>
        <dbReference type="PROSITE" id="PS50268"/>
    </source>
</evidence>
<keyword evidence="8" id="KW-0130">Cell adhesion</keyword>
<keyword evidence="18" id="KW-1185">Reference proteome</keyword>
<keyword evidence="7 13" id="KW-0106">Calcium</keyword>
<reference evidence="17 18" key="1">
    <citation type="submission" date="2020-06" db="EMBL/GenBank/DDBJ databases">
        <authorList>
            <consortium name="Wellcome Sanger Institute Data Sharing"/>
        </authorList>
    </citation>
    <scope>NUCLEOTIDE SEQUENCE [LARGE SCALE GENOMIC DNA]</scope>
</reference>
<dbReference type="InterPro" id="IPR002126">
    <property type="entry name" value="Cadherin-like_dom"/>
</dbReference>
<feature type="domain" description="Cadherin" evidence="16">
    <location>
        <begin position="305"/>
        <end position="418"/>
    </location>
</feature>
<dbReference type="InterPro" id="IPR050174">
    <property type="entry name" value="Protocadherin/Cadherin-CA"/>
</dbReference>
<dbReference type="GeneTree" id="ENSGT00940000165849"/>
<dbReference type="InterPro" id="IPR015919">
    <property type="entry name" value="Cadherin-like_sf"/>
</dbReference>